<dbReference type="GeneID" id="93351039"/>
<feature type="domain" description="POTRA" evidence="10">
    <location>
        <begin position="174"/>
        <end position="262"/>
    </location>
</feature>
<dbReference type="GO" id="GO:0009279">
    <property type="term" value="C:cell outer membrane"/>
    <property type="evidence" value="ECO:0007669"/>
    <property type="project" value="UniProtKB-SubCell"/>
</dbReference>
<accession>A0A378TWM9</accession>
<dbReference type="PROSITE" id="PS51779">
    <property type="entry name" value="POTRA"/>
    <property type="match status" value="4"/>
</dbReference>
<protein>
    <recommendedName>
        <fullName evidence="8 9">Outer membrane protein assembly factor BamA</fullName>
    </recommendedName>
</protein>
<comment type="subcellular location">
    <subcellularLocation>
        <location evidence="8">Cell outer membrane</location>
    </subcellularLocation>
    <subcellularLocation>
        <location evidence="1">Membrane</location>
    </subcellularLocation>
</comment>
<evidence type="ECO:0000256" key="4">
    <source>
        <dbReference type="ARBA" id="ARBA00022729"/>
    </source>
</evidence>
<evidence type="ECO:0000256" key="3">
    <source>
        <dbReference type="ARBA" id="ARBA00022692"/>
    </source>
</evidence>
<dbReference type="Proteomes" id="UP000254927">
    <property type="component" value="Unassembled WGS sequence"/>
</dbReference>
<feature type="domain" description="POTRA" evidence="10">
    <location>
        <begin position="265"/>
        <end position="344"/>
    </location>
</feature>
<reference evidence="11 12" key="1">
    <citation type="submission" date="2018-06" db="EMBL/GenBank/DDBJ databases">
        <authorList>
            <consortium name="Pathogen Informatics"/>
            <person name="Doyle S."/>
        </authorList>
    </citation>
    <scope>NUCLEOTIDE SEQUENCE [LARGE SCALE GENOMIC DNA]</scope>
    <source>
        <strain evidence="11 12">NCTC10660</strain>
    </source>
</reference>
<dbReference type="GO" id="GO:0051205">
    <property type="term" value="P:protein insertion into membrane"/>
    <property type="evidence" value="ECO:0007669"/>
    <property type="project" value="UniProtKB-UniRule"/>
</dbReference>
<evidence type="ECO:0000313" key="12">
    <source>
        <dbReference type="Proteomes" id="UP000254927"/>
    </source>
</evidence>
<dbReference type="EMBL" id="UGQW01000001">
    <property type="protein sequence ID" value="STZ66570.1"/>
    <property type="molecule type" value="Genomic_DNA"/>
</dbReference>
<evidence type="ECO:0000256" key="7">
    <source>
        <dbReference type="ARBA" id="ARBA00023237"/>
    </source>
</evidence>
<dbReference type="HAMAP" id="MF_01430">
    <property type="entry name" value="OM_assembly_BamA"/>
    <property type="match status" value="1"/>
</dbReference>
<keyword evidence="4 8" id="KW-0732">Signal</keyword>
<dbReference type="InterPro" id="IPR039910">
    <property type="entry name" value="D15-like"/>
</dbReference>
<feature type="domain" description="POTRA" evidence="10">
    <location>
        <begin position="347"/>
        <end position="421"/>
    </location>
</feature>
<proteinExistence type="inferred from homology"/>
<sequence length="800" mass="89204" precursor="true">MKLKKLTLTLMMLGLSSLASADFTIQDIRVEGLQHTEPATVFTYLPVKVGDTFHDGQGEEIIGNLYATGLFDDVRVESMGNQLLLTVVERPIISSFEVSGGKLIQNDAIKKNLTAFGLGQSQPFNQGRLNEAVAGLKEEYQKQGKYSVQITPSVTRLARNRVAVELKIDEGKTTTISDIEFEGNQHYSDSRLRKQMSLSEGGAFTWLTKSNRFNPDKFSQDLERIRDFYQNNGYFDFQIVDTEVKMSEDQKHQTMKITVSEGQRYRWGKVSIEGDTKEVPKEELYSHLKMKEGKWYDRAQMLESLEKIQKSMGTAGYAFSEVNVQPQPNTQTGVVDFVLHIEPNRKVYVNKINISGNNKTRDEVVRRELRQMEAAPYDMSKLQRSKERVELLGYFDDVKFEARPVAGTPDQVDIDMSVNERATGSLDLSAGWVQDTGLVMAFGVAQDNLFGTGKSISARVSRSRTTNNASLSFTDPYFTPEGVSLGYDLYGKVYDPRKSSSSASNAQYKTSTVGGGIRMGVPVTEYDRVNFGLGAEHMQVQTFTGAPKRYRDFISQYGNSNTGIGKYKGWTLKGTVGWGRNKTDNALWPTRGYLTDVNLEAGLPGGDLQYYSLTHNQKWFFPLSKNFTLMLGGSVGAADGYGKNKELPFFQNFYGGGLGSVRGYESGTLGPKVYDNNGDKISYGGNKMLSGTAELLFPFPGIKDSRSVRLSLFADAGSVWDGKTYTDDSSDLYNGSTIQNVYGVGNRHKSSFKEELRYSAGAAVTWMSPLGPMKFSYAYPMKKKASDEVQRFQFQLGTTF</sequence>
<keyword evidence="6 8" id="KW-0472">Membrane</keyword>
<dbReference type="Gene3D" id="3.10.20.310">
    <property type="entry name" value="membrane protein fhac"/>
    <property type="match status" value="5"/>
</dbReference>
<keyword evidence="2 8" id="KW-1134">Transmembrane beta strand</keyword>
<dbReference type="Pfam" id="PF07244">
    <property type="entry name" value="POTRA"/>
    <property type="match status" value="4"/>
</dbReference>
<dbReference type="InterPro" id="IPR023707">
    <property type="entry name" value="OM_assembly_BamA"/>
</dbReference>
<name>A0A378TWM9_NEIEL</name>
<evidence type="ECO:0000256" key="8">
    <source>
        <dbReference type="HAMAP-Rule" id="MF_01430"/>
    </source>
</evidence>
<keyword evidence="3 8" id="KW-0812">Transmembrane</keyword>
<dbReference type="Gene3D" id="2.40.160.50">
    <property type="entry name" value="membrane protein fhac: a member of the omp85/tpsb transporter family"/>
    <property type="match status" value="1"/>
</dbReference>
<comment type="function">
    <text evidence="8">Part of the outer membrane protein assembly complex, which is involved in assembly and insertion of beta-barrel proteins into the outer membrane.</text>
</comment>
<dbReference type="RefSeq" id="WP_074898059.1">
    <property type="nucleotide sequence ID" value="NZ_CAJPMF010000007.1"/>
</dbReference>
<keyword evidence="7 8" id="KW-0998">Cell outer membrane</keyword>
<evidence type="ECO:0000256" key="9">
    <source>
        <dbReference type="NCBIfam" id="TIGR03303"/>
    </source>
</evidence>
<dbReference type="AlphaFoldDB" id="A0A378TWM9"/>
<dbReference type="InterPro" id="IPR000184">
    <property type="entry name" value="Bac_surfAg_D15"/>
</dbReference>
<evidence type="ECO:0000313" key="11">
    <source>
        <dbReference type="EMBL" id="STZ66570.1"/>
    </source>
</evidence>
<dbReference type="InterPro" id="IPR034746">
    <property type="entry name" value="POTRA"/>
</dbReference>
<evidence type="ECO:0000256" key="1">
    <source>
        <dbReference type="ARBA" id="ARBA00004370"/>
    </source>
</evidence>
<dbReference type="NCBIfam" id="TIGR03303">
    <property type="entry name" value="OM_YaeT"/>
    <property type="match status" value="1"/>
</dbReference>
<evidence type="ECO:0000256" key="2">
    <source>
        <dbReference type="ARBA" id="ARBA00022452"/>
    </source>
</evidence>
<organism evidence="11 12">
    <name type="scientific">Neisseria elongata</name>
    <dbReference type="NCBI Taxonomy" id="495"/>
    <lineage>
        <taxon>Bacteria</taxon>
        <taxon>Pseudomonadati</taxon>
        <taxon>Pseudomonadota</taxon>
        <taxon>Betaproteobacteria</taxon>
        <taxon>Neisseriales</taxon>
        <taxon>Neisseriaceae</taxon>
        <taxon>Neisseria</taxon>
    </lineage>
</organism>
<dbReference type="Pfam" id="PF01103">
    <property type="entry name" value="Omp85"/>
    <property type="match status" value="1"/>
</dbReference>
<comment type="similarity">
    <text evidence="8">Belongs to the BamA family.</text>
</comment>
<dbReference type="GO" id="GO:0043165">
    <property type="term" value="P:Gram-negative-bacterium-type cell outer membrane assembly"/>
    <property type="evidence" value="ECO:0007669"/>
    <property type="project" value="UniProtKB-UniRule"/>
</dbReference>
<feature type="signal peptide" evidence="8">
    <location>
        <begin position="1"/>
        <end position="21"/>
    </location>
</feature>
<keyword evidence="5 8" id="KW-0677">Repeat</keyword>
<evidence type="ECO:0000259" key="10">
    <source>
        <dbReference type="PROSITE" id="PS51779"/>
    </source>
</evidence>
<evidence type="ECO:0000256" key="6">
    <source>
        <dbReference type="ARBA" id="ARBA00023136"/>
    </source>
</evidence>
<comment type="subunit">
    <text evidence="8">Part of the Bam complex.</text>
</comment>
<dbReference type="PIRSF" id="PIRSF006076">
    <property type="entry name" value="OM_assembly_OMP85"/>
    <property type="match status" value="1"/>
</dbReference>
<feature type="chain" id="PRO_5017089981" description="Outer membrane protein assembly factor BamA" evidence="8">
    <location>
        <begin position="22"/>
        <end position="800"/>
    </location>
</feature>
<dbReference type="InterPro" id="IPR010827">
    <property type="entry name" value="BamA/TamA_POTRA"/>
</dbReference>
<feature type="domain" description="POTRA" evidence="10">
    <location>
        <begin position="23"/>
        <end position="90"/>
    </location>
</feature>
<dbReference type="PANTHER" id="PTHR12815:SF23">
    <property type="entry name" value="OUTER MEMBRANE PROTEIN ASSEMBLY FACTOR BAMA"/>
    <property type="match status" value="1"/>
</dbReference>
<dbReference type="PANTHER" id="PTHR12815">
    <property type="entry name" value="SORTING AND ASSEMBLY MACHINERY SAMM50 PROTEIN FAMILY MEMBER"/>
    <property type="match status" value="1"/>
</dbReference>
<evidence type="ECO:0000256" key="5">
    <source>
        <dbReference type="ARBA" id="ARBA00022737"/>
    </source>
</evidence>
<gene>
    <name evidence="11" type="primary">omp</name>
    <name evidence="8" type="synonym">bamA</name>
    <name evidence="11" type="ORF">NCTC10660_00019</name>
</gene>